<proteinExistence type="predicted"/>
<dbReference type="OMA" id="YFFMSET"/>
<keyword evidence="2" id="KW-1185">Reference proteome</keyword>
<organism evidence="1 2">
    <name type="scientific">Taxus chinensis</name>
    <name type="common">Chinese yew</name>
    <name type="synonym">Taxus wallichiana var. chinensis</name>
    <dbReference type="NCBI Taxonomy" id="29808"/>
    <lineage>
        <taxon>Eukaryota</taxon>
        <taxon>Viridiplantae</taxon>
        <taxon>Streptophyta</taxon>
        <taxon>Embryophyta</taxon>
        <taxon>Tracheophyta</taxon>
        <taxon>Spermatophyta</taxon>
        <taxon>Pinopsida</taxon>
        <taxon>Pinidae</taxon>
        <taxon>Conifers II</taxon>
        <taxon>Cupressales</taxon>
        <taxon>Taxaceae</taxon>
        <taxon>Taxus</taxon>
    </lineage>
</organism>
<feature type="non-terminal residue" evidence="1">
    <location>
        <position position="103"/>
    </location>
</feature>
<dbReference type="EMBL" id="JAHRHJ020000005">
    <property type="protein sequence ID" value="KAH9315889.1"/>
    <property type="molecule type" value="Genomic_DNA"/>
</dbReference>
<dbReference type="Proteomes" id="UP000824469">
    <property type="component" value="Unassembled WGS sequence"/>
</dbReference>
<dbReference type="GO" id="GO:0020037">
    <property type="term" value="F:heme binding"/>
    <property type="evidence" value="ECO:0007669"/>
    <property type="project" value="InterPro"/>
</dbReference>
<dbReference type="GO" id="GO:0005886">
    <property type="term" value="C:plasma membrane"/>
    <property type="evidence" value="ECO:0007669"/>
    <property type="project" value="TreeGrafter"/>
</dbReference>
<gene>
    <name evidence="1" type="ORF">KI387_024516</name>
</gene>
<evidence type="ECO:0000313" key="1">
    <source>
        <dbReference type="EMBL" id="KAH9315889.1"/>
    </source>
</evidence>
<dbReference type="AlphaFoldDB" id="A0AA38L8L2"/>
<feature type="non-terminal residue" evidence="1">
    <location>
        <position position="1"/>
    </location>
</feature>
<comment type="caution">
    <text evidence="1">The sequence shown here is derived from an EMBL/GenBank/DDBJ whole genome shotgun (WGS) entry which is preliminary data.</text>
</comment>
<evidence type="ECO:0000313" key="2">
    <source>
        <dbReference type="Proteomes" id="UP000824469"/>
    </source>
</evidence>
<dbReference type="GO" id="GO:0015232">
    <property type="term" value="F:heme transmembrane transporter activity"/>
    <property type="evidence" value="ECO:0007669"/>
    <property type="project" value="InterPro"/>
</dbReference>
<dbReference type="PANTHER" id="PTHR30071">
    <property type="entry name" value="HEME EXPORTER PROTEIN C"/>
    <property type="match status" value="1"/>
</dbReference>
<dbReference type="PRINTS" id="PR01386">
    <property type="entry name" value="CCMCBIOGNSIS"/>
</dbReference>
<accession>A0AA38L8L2</accession>
<name>A0AA38L8L2_TAXCH</name>
<protein>
    <submittedName>
        <fullName evidence="1">Uncharacterized protein</fullName>
    </submittedName>
</protein>
<dbReference type="InterPro" id="IPR003557">
    <property type="entry name" value="Cyt_c_biogenesis_CcmC"/>
</dbReference>
<dbReference type="GO" id="GO:0017004">
    <property type="term" value="P:cytochrome complex assembly"/>
    <property type="evidence" value="ECO:0007669"/>
    <property type="project" value="InterPro"/>
</dbReference>
<sequence>ELRANPQIPVVLNRMAIYLSPWVAPSDSQQGENYRMIYVHVLAAQMSPRVHIVVAISNSLFLLKKHPLLPRFSGTGSGIGAFPTLLTLVTGGFRGETYAGHLS</sequence>
<reference evidence="1 2" key="1">
    <citation type="journal article" date="2021" name="Nat. Plants">
        <title>The Taxus genome provides insights into paclitaxel biosynthesis.</title>
        <authorList>
            <person name="Xiong X."/>
            <person name="Gou J."/>
            <person name="Liao Q."/>
            <person name="Li Y."/>
            <person name="Zhou Q."/>
            <person name="Bi G."/>
            <person name="Li C."/>
            <person name="Du R."/>
            <person name="Wang X."/>
            <person name="Sun T."/>
            <person name="Guo L."/>
            <person name="Liang H."/>
            <person name="Lu P."/>
            <person name="Wu Y."/>
            <person name="Zhang Z."/>
            <person name="Ro D.K."/>
            <person name="Shang Y."/>
            <person name="Huang S."/>
            <person name="Yan J."/>
        </authorList>
    </citation>
    <scope>NUCLEOTIDE SEQUENCE [LARGE SCALE GENOMIC DNA]</scope>
    <source>
        <strain evidence="1">Ta-2019</strain>
    </source>
</reference>
<dbReference type="PANTHER" id="PTHR30071:SF1">
    <property type="entry name" value="CYTOCHROME B_B6 PROTEIN-RELATED"/>
    <property type="match status" value="1"/>
</dbReference>
<dbReference type="InterPro" id="IPR045062">
    <property type="entry name" value="Cyt_c_biogenesis_CcsA/CcmC"/>
</dbReference>